<evidence type="ECO:0000256" key="1">
    <source>
        <dbReference type="ARBA" id="ARBA00000971"/>
    </source>
</evidence>
<dbReference type="InterPro" id="IPR050689">
    <property type="entry name" value="FKBP-type_PPIase"/>
</dbReference>
<proteinExistence type="predicted"/>
<organism evidence="7 8">
    <name type="scientific">Tetraparma gracilis</name>
    <dbReference type="NCBI Taxonomy" id="2962635"/>
    <lineage>
        <taxon>Eukaryota</taxon>
        <taxon>Sar</taxon>
        <taxon>Stramenopiles</taxon>
        <taxon>Ochrophyta</taxon>
        <taxon>Bolidophyceae</taxon>
        <taxon>Parmales</taxon>
        <taxon>Triparmaceae</taxon>
        <taxon>Tetraparma</taxon>
    </lineage>
</organism>
<sequence>MNEVKVEIFAAGDGVNYPRKGQTVCVHYTGYLSDGKLFDSSRDRGKPFKFVLCNEQVIPGLDEGVSQLSIGERAKITIPAAKAYADRGFPGLVPANTDLVFDLELITFN</sequence>
<dbReference type="PANTHER" id="PTHR10516">
    <property type="entry name" value="PEPTIDYL-PROLYL CIS-TRANS ISOMERASE"/>
    <property type="match status" value="1"/>
</dbReference>
<dbReference type="EC" id="5.2.1.8" evidence="2 5"/>
<evidence type="ECO:0000313" key="7">
    <source>
        <dbReference type="EMBL" id="GMI32681.1"/>
    </source>
</evidence>
<dbReference type="InterPro" id="IPR046357">
    <property type="entry name" value="PPIase_dom_sf"/>
</dbReference>
<dbReference type="Pfam" id="PF00254">
    <property type="entry name" value="FKBP_C"/>
    <property type="match status" value="1"/>
</dbReference>
<keyword evidence="3 5" id="KW-0697">Rotamase</keyword>
<dbReference type="Gene3D" id="3.10.50.40">
    <property type="match status" value="1"/>
</dbReference>
<comment type="caution">
    <text evidence="7">The sequence shown here is derived from an EMBL/GenBank/DDBJ whole genome shotgun (WGS) entry which is preliminary data.</text>
</comment>
<reference evidence="7 8" key="1">
    <citation type="journal article" date="2023" name="Commun. Biol.">
        <title>Genome analysis of Parmales, the sister group of diatoms, reveals the evolutionary specialization of diatoms from phago-mixotrophs to photoautotrophs.</title>
        <authorList>
            <person name="Ban H."/>
            <person name="Sato S."/>
            <person name="Yoshikawa S."/>
            <person name="Yamada K."/>
            <person name="Nakamura Y."/>
            <person name="Ichinomiya M."/>
            <person name="Sato N."/>
            <person name="Blanc-Mathieu R."/>
            <person name="Endo H."/>
            <person name="Kuwata A."/>
            <person name="Ogata H."/>
        </authorList>
    </citation>
    <scope>NUCLEOTIDE SEQUENCE [LARGE SCALE GENOMIC DNA]</scope>
</reference>
<accession>A0ABQ6MU55</accession>
<evidence type="ECO:0000259" key="6">
    <source>
        <dbReference type="PROSITE" id="PS50059"/>
    </source>
</evidence>
<evidence type="ECO:0000256" key="4">
    <source>
        <dbReference type="ARBA" id="ARBA00023235"/>
    </source>
</evidence>
<evidence type="ECO:0000256" key="5">
    <source>
        <dbReference type="PROSITE-ProRule" id="PRU00277"/>
    </source>
</evidence>
<keyword evidence="8" id="KW-1185">Reference proteome</keyword>
<dbReference type="InterPro" id="IPR001179">
    <property type="entry name" value="PPIase_FKBP_dom"/>
</dbReference>
<dbReference type="PANTHER" id="PTHR10516:SF443">
    <property type="entry name" value="FK506-BINDING PROTEIN 59-RELATED"/>
    <property type="match status" value="1"/>
</dbReference>
<gene>
    <name evidence="7" type="ORF">TeGR_g2054</name>
</gene>
<keyword evidence="4 5" id="KW-0413">Isomerase</keyword>
<evidence type="ECO:0000256" key="2">
    <source>
        <dbReference type="ARBA" id="ARBA00013194"/>
    </source>
</evidence>
<protein>
    <recommendedName>
        <fullName evidence="2 5">peptidylprolyl isomerase</fullName>
        <ecNumber evidence="2 5">5.2.1.8</ecNumber>
    </recommendedName>
</protein>
<comment type="catalytic activity">
    <reaction evidence="1 5">
        <text>[protein]-peptidylproline (omega=180) = [protein]-peptidylproline (omega=0)</text>
        <dbReference type="Rhea" id="RHEA:16237"/>
        <dbReference type="Rhea" id="RHEA-COMP:10747"/>
        <dbReference type="Rhea" id="RHEA-COMP:10748"/>
        <dbReference type="ChEBI" id="CHEBI:83833"/>
        <dbReference type="ChEBI" id="CHEBI:83834"/>
        <dbReference type="EC" id="5.2.1.8"/>
    </reaction>
</comment>
<feature type="domain" description="PPIase FKBP-type" evidence="6">
    <location>
        <begin position="21"/>
        <end position="109"/>
    </location>
</feature>
<name>A0ABQ6MU55_9STRA</name>
<dbReference type="EMBL" id="BRYB01004526">
    <property type="protein sequence ID" value="GMI32681.1"/>
    <property type="molecule type" value="Genomic_DNA"/>
</dbReference>
<dbReference type="SUPFAM" id="SSF54534">
    <property type="entry name" value="FKBP-like"/>
    <property type="match status" value="1"/>
</dbReference>
<dbReference type="Proteomes" id="UP001165060">
    <property type="component" value="Unassembled WGS sequence"/>
</dbReference>
<evidence type="ECO:0000313" key="8">
    <source>
        <dbReference type="Proteomes" id="UP001165060"/>
    </source>
</evidence>
<evidence type="ECO:0000256" key="3">
    <source>
        <dbReference type="ARBA" id="ARBA00023110"/>
    </source>
</evidence>
<dbReference type="PROSITE" id="PS50059">
    <property type="entry name" value="FKBP_PPIASE"/>
    <property type="match status" value="1"/>
</dbReference>